<proteinExistence type="predicted"/>
<reference evidence="2" key="1">
    <citation type="submission" date="2017-08" db="EMBL/GenBank/DDBJ databases">
        <authorList>
            <person name="Polle J.E."/>
            <person name="Barry K."/>
            <person name="Cushman J."/>
            <person name="Schmutz J."/>
            <person name="Tran D."/>
            <person name="Hathwaick L.T."/>
            <person name="Yim W.C."/>
            <person name="Jenkins J."/>
            <person name="Mckie-Krisberg Z.M."/>
            <person name="Prochnik S."/>
            <person name="Lindquist E."/>
            <person name="Dockter R.B."/>
            <person name="Adam C."/>
            <person name="Molina H."/>
            <person name="Bunkerborg J."/>
            <person name="Jin E."/>
            <person name="Buchheim M."/>
            <person name="Magnuson J."/>
        </authorList>
    </citation>
    <scope>NUCLEOTIDE SEQUENCE</scope>
    <source>
        <strain evidence="2">CCAP 19/18</strain>
    </source>
</reference>
<evidence type="ECO:0000313" key="3">
    <source>
        <dbReference type="Proteomes" id="UP000815325"/>
    </source>
</evidence>
<sequence>MHILAELASLHMQQQQLLLLRVALPVPAACQISPGMGATGYRSREREGLPSKPLTPGVGATTFSHIHVPPPPSPSQGFSHGSSSKSREPHAGVSGTSLGVGEVEGAQGGEDGSDVNHDGKNGRSASSGSSSGVGGAHAMFLPLMETVADALLPALPDLSLCQLSALGQQAWELLTATNSNSAGSSVATNTGGVGDGGVGSELVGGGVSSGLPRLAAVHGAILELLVDKMQELYLLPADTISASLHSLVAARLCTPSIFAVAADALAWQLADTSPTTLSDLLLAFMNARAQATGSNGGDSAVDGMTRGPGGPLGDRGLFGSNLFVEEYEHSMSSCSHLDAADAFVRELLGLLEPRMDQLTLQQVYGLVVASTALRPYQRRRLFKQAAKVLRTQAGGLQPQQCTDPFPIPIHICSLTIDSLARLSHC</sequence>
<name>A0ABQ7GX86_DUNSA</name>
<feature type="region of interest" description="Disordered" evidence="1">
    <location>
        <begin position="34"/>
        <end position="132"/>
    </location>
</feature>
<evidence type="ECO:0000256" key="1">
    <source>
        <dbReference type="SAM" id="MobiDB-lite"/>
    </source>
</evidence>
<keyword evidence="3" id="KW-1185">Reference proteome</keyword>
<dbReference type="EMBL" id="MU069551">
    <property type="protein sequence ID" value="KAF5839220.1"/>
    <property type="molecule type" value="Genomic_DNA"/>
</dbReference>
<comment type="caution">
    <text evidence="2">The sequence shown here is derived from an EMBL/GenBank/DDBJ whole genome shotgun (WGS) entry which is preliminary data.</text>
</comment>
<gene>
    <name evidence="2" type="ORF">DUNSADRAFT_1356</name>
</gene>
<protein>
    <submittedName>
        <fullName evidence="2">Uncharacterized protein</fullName>
    </submittedName>
</protein>
<organism evidence="2 3">
    <name type="scientific">Dunaliella salina</name>
    <name type="common">Green alga</name>
    <name type="synonym">Protococcus salinus</name>
    <dbReference type="NCBI Taxonomy" id="3046"/>
    <lineage>
        <taxon>Eukaryota</taxon>
        <taxon>Viridiplantae</taxon>
        <taxon>Chlorophyta</taxon>
        <taxon>core chlorophytes</taxon>
        <taxon>Chlorophyceae</taxon>
        <taxon>CS clade</taxon>
        <taxon>Chlamydomonadales</taxon>
        <taxon>Dunaliellaceae</taxon>
        <taxon>Dunaliella</taxon>
    </lineage>
</organism>
<dbReference type="Proteomes" id="UP000815325">
    <property type="component" value="Unassembled WGS sequence"/>
</dbReference>
<accession>A0ABQ7GX86</accession>
<evidence type="ECO:0000313" key="2">
    <source>
        <dbReference type="EMBL" id="KAF5839220.1"/>
    </source>
</evidence>
<feature type="compositionally biased region" description="Low complexity" evidence="1">
    <location>
        <begin position="75"/>
        <end position="84"/>
    </location>
</feature>